<feature type="chain" id="PRO_5040329332" description="Piwi domain-containing protein" evidence="5">
    <location>
        <begin position="23"/>
        <end position="1204"/>
    </location>
</feature>
<dbReference type="InterPro" id="IPR003100">
    <property type="entry name" value="PAZ_dom"/>
</dbReference>
<feature type="region of interest" description="Disordered" evidence="4">
    <location>
        <begin position="400"/>
        <end position="423"/>
    </location>
</feature>
<dbReference type="SMART" id="SM00950">
    <property type="entry name" value="Piwi"/>
    <property type="match status" value="1"/>
</dbReference>
<evidence type="ECO:0000313" key="9">
    <source>
        <dbReference type="Proteomes" id="UP001141552"/>
    </source>
</evidence>
<dbReference type="Gene3D" id="3.30.420.10">
    <property type="entry name" value="Ribonuclease H-like superfamily/Ribonuclease H"/>
    <property type="match status" value="1"/>
</dbReference>
<dbReference type="SUPFAM" id="SSF56112">
    <property type="entry name" value="Protein kinase-like (PK-like)"/>
    <property type="match status" value="1"/>
</dbReference>
<dbReference type="Gene3D" id="2.170.260.10">
    <property type="entry name" value="paz domain"/>
    <property type="match status" value="1"/>
</dbReference>
<dbReference type="InterPro" id="IPR011009">
    <property type="entry name" value="Kinase-like_dom_sf"/>
</dbReference>
<feature type="region of interest" description="Disordered" evidence="4">
    <location>
        <begin position="307"/>
        <end position="346"/>
    </location>
</feature>
<dbReference type="EMBL" id="JAKUCV010001220">
    <property type="protein sequence ID" value="KAJ4847245.1"/>
    <property type="molecule type" value="Genomic_DNA"/>
</dbReference>
<proteinExistence type="inferred from homology"/>
<dbReference type="Pfam" id="PF02171">
    <property type="entry name" value="Piwi"/>
    <property type="match status" value="1"/>
</dbReference>
<feature type="region of interest" description="Disordered" evidence="4">
    <location>
        <begin position="221"/>
        <end position="270"/>
    </location>
</feature>
<evidence type="ECO:0000259" key="7">
    <source>
        <dbReference type="PROSITE" id="PS50822"/>
    </source>
</evidence>
<dbReference type="InterPro" id="IPR036085">
    <property type="entry name" value="PAZ_dom_sf"/>
</dbReference>
<protein>
    <recommendedName>
        <fullName evidence="10">Piwi domain-containing protein</fullName>
    </recommendedName>
</protein>
<evidence type="ECO:0000259" key="6">
    <source>
        <dbReference type="PROSITE" id="PS50821"/>
    </source>
</evidence>
<dbReference type="Pfam" id="PF02170">
    <property type="entry name" value="PAZ"/>
    <property type="match status" value="1"/>
</dbReference>
<accession>A0A9Q0JNP3</accession>
<dbReference type="InterPro" id="IPR002575">
    <property type="entry name" value="Aminoglycoside_PTrfase"/>
</dbReference>
<dbReference type="InterPro" id="IPR041726">
    <property type="entry name" value="ACAD10_11_N"/>
</dbReference>
<dbReference type="GO" id="GO:0003723">
    <property type="term" value="F:RNA binding"/>
    <property type="evidence" value="ECO:0007669"/>
    <property type="project" value="InterPro"/>
</dbReference>
<name>A0A9Q0JNP3_9ROSI</name>
<comment type="similarity">
    <text evidence="1">Belongs to the argonaute family. Ago subfamily.</text>
</comment>
<keyword evidence="2" id="KW-0678">Repressor</keyword>
<evidence type="ECO:0000256" key="4">
    <source>
        <dbReference type="SAM" id="MobiDB-lite"/>
    </source>
</evidence>
<dbReference type="GO" id="GO:1990904">
    <property type="term" value="C:ribonucleoprotein complex"/>
    <property type="evidence" value="ECO:0007669"/>
    <property type="project" value="UniProtKB-KW"/>
</dbReference>
<evidence type="ECO:0000256" key="1">
    <source>
        <dbReference type="ARBA" id="ARBA00008201"/>
    </source>
</evidence>
<dbReference type="InterPro" id="IPR036397">
    <property type="entry name" value="RNaseH_sf"/>
</dbReference>
<keyword evidence="3" id="KW-0687">Ribonucleoprotein</keyword>
<dbReference type="PANTHER" id="PTHR22891">
    <property type="entry name" value="EUKARYOTIC TRANSLATION INITIATION FACTOR 2C"/>
    <property type="match status" value="1"/>
</dbReference>
<dbReference type="InterPro" id="IPR012337">
    <property type="entry name" value="RNaseH-like_sf"/>
</dbReference>
<dbReference type="Gene3D" id="3.40.50.2300">
    <property type="match status" value="1"/>
</dbReference>
<organism evidence="8 9">
    <name type="scientific">Turnera subulata</name>
    <dbReference type="NCBI Taxonomy" id="218843"/>
    <lineage>
        <taxon>Eukaryota</taxon>
        <taxon>Viridiplantae</taxon>
        <taxon>Streptophyta</taxon>
        <taxon>Embryophyta</taxon>
        <taxon>Tracheophyta</taxon>
        <taxon>Spermatophyta</taxon>
        <taxon>Magnoliopsida</taxon>
        <taxon>eudicotyledons</taxon>
        <taxon>Gunneridae</taxon>
        <taxon>Pentapetalae</taxon>
        <taxon>rosids</taxon>
        <taxon>fabids</taxon>
        <taxon>Malpighiales</taxon>
        <taxon>Passifloraceae</taxon>
        <taxon>Turnera</taxon>
    </lineage>
</organism>
<dbReference type="SUPFAM" id="SSF53098">
    <property type="entry name" value="Ribonuclease H-like"/>
    <property type="match status" value="1"/>
</dbReference>
<feature type="domain" description="Piwi" evidence="7">
    <location>
        <begin position="878"/>
        <end position="1180"/>
    </location>
</feature>
<feature type="domain" description="PAZ" evidence="6">
    <location>
        <begin position="616"/>
        <end position="729"/>
    </location>
</feature>
<dbReference type="Gene3D" id="3.90.1200.10">
    <property type="match status" value="1"/>
</dbReference>
<dbReference type="PROSITE" id="PS50822">
    <property type="entry name" value="PIWI"/>
    <property type="match status" value="1"/>
</dbReference>
<feature type="signal peptide" evidence="5">
    <location>
        <begin position="1"/>
        <end position="22"/>
    </location>
</feature>
<dbReference type="Gene3D" id="3.30.200.20">
    <property type="entry name" value="Phosphorylase Kinase, domain 1"/>
    <property type="match status" value="1"/>
</dbReference>
<dbReference type="Proteomes" id="UP001141552">
    <property type="component" value="Unassembled WGS sequence"/>
</dbReference>
<feature type="compositionally biased region" description="Polar residues" evidence="4">
    <location>
        <begin position="228"/>
        <end position="243"/>
    </location>
</feature>
<dbReference type="SUPFAM" id="SSF101690">
    <property type="entry name" value="PAZ domain"/>
    <property type="match status" value="1"/>
</dbReference>
<evidence type="ECO:0000256" key="3">
    <source>
        <dbReference type="ARBA" id="ARBA00023274"/>
    </source>
</evidence>
<evidence type="ECO:0000256" key="2">
    <source>
        <dbReference type="ARBA" id="ARBA00022491"/>
    </source>
</evidence>
<evidence type="ECO:0008006" key="10">
    <source>
        <dbReference type="Google" id="ProtNLM"/>
    </source>
</evidence>
<dbReference type="GO" id="GO:0051607">
    <property type="term" value="P:defense response to virus"/>
    <property type="evidence" value="ECO:0007669"/>
    <property type="project" value="UniProtKB-ARBA"/>
</dbReference>
<reference evidence="8" key="2">
    <citation type="journal article" date="2023" name="Plants (Basel)">
        <title>Annotation of the Turnera subulata (Passifloraceae) Draft Genome Reveals the S-Locus Evolved after the Divergence of Turneroideae from Passifloroideae in a Stepwise Manner.</title>
        <authorList>
            <person name="Henning P.M."/>
            <person name="Roalson E.H."/>
            <person name="Mir W."/>
            <person name="McCubbin A.G."/>
            <person name="Shore J.S."/>
        </authorList>
    </citation>
    <scope>NUCLEOTIDE SEQUENCE</scope>
    <source>
        <strain evidence="8">F60SS</strain>
    </source>
</reference>
<dbReference type="InterPro" id="IPR032474">
    <property type="entry name" value="Argonaute_N"/>
</dbReference>
<comment type="caution">
    <text evidence="8">The sequence shown here is derived from an EMBL/GenBank/DDBJ whole genome shotgun (WGS) entry which is preliminary data.</text>
</comment>
<keyword evidence="5" id="KW-0732">Signal</keyword>
<dbReference type="AlphaFoldDB" id="A0A9Q0JNP3"/>
<sequence>MKASSHLLLLPLLLGLFGHGQSNPTFLFEVGDGSGSVKRYVLRKKPPGKLLQSAHAVDREYHVLQALGDHTQVPVPKAFCLCFDDSVIGTAFYIMEYPDGRIFIDPKLPGVLPERRNAIYRETARVLAALHSANVDAIGFIVLKGQKVLAWFRTVHFDLEIYPNPYEFNPFTRDTQHDVTHHHLFLFLILSGELPPPPFLFSVRAAAPSRLLLRNWRAFDQMEPPTNPSTESNDENTVNSANPATDERQQPSPSTLRPDAPEYHPQPRPTSLRFVPVFPLSLDQQVPSQQSYQGVVPHAGFVSCPRQPQSLSDFAKESNDENTVNSANPATDERQQPSPSTLRPYALEYHPQPRPTSSRFVPVFPLSLDQQVPSQQSYQRVVPHAGFVSCPRQPQSLNDFAKEVGSSSSPKKKSTRDLPSRPALGQAGSQCLIMTNWHHIDAYGTIFHYNLTIRQVYPEKLHHSDIQPPGRRAVVEALLSIVDVGRDNVAYDGMQTLYSIRELAIDCESVQVTLDEGTRTQRCFLVTIKNKHQVCLHDSVIESNDYKRLKALRIILNDSCRLSRERQLFFNPIQTMDDISGVLQMRKSSRHTVRHMQSGISIGVDLACTAVNKSIGVIEFVKTLLPRHHTLEEFSDDDSDLIAGVLKGVRVKVKLQENTFKYCIEGLTSEATSELRCNPTDGQTNSPKKIVEYFLEKHNFNIKYVGLPCLKMKRKRETYLPMEVCEIIDFQKTLKKLDPGEKIKFDRAARDCHGKRDEAIKEMLSDAWDTKKENFGVRINMKPAPVLARVLPSPIQEKTFGGSRKENLADQLETVKNLLCINFSNSDVEKFYRRLGHECNRKGIGTTFALGPYEVLSVDDPDWVERLKGKVQENKPDLVIAILPHKGSVYGKLKAVCETDIGLMTQCCLVKYIKEEKHFYLANVASKINLKVGGQIRRICHPIDQYVSKRTIILGADVNHPVDVSHQSIAAVVASQDWPFCTKYVASVSSQKFVELIQNMYNDSNGGMIGQLLDSYISNNSPFLPEQIIFFRDGISEKQYGVFLKEEVGAIEKAVYDRLRMSLPITVVVVLKRNQTRFLGEVMQGEQQLVTISAGTIVDSEICHPAEFDFYLCSNEVKQRLTRRPPRYHVLRDDNNISADQLQNLTYRLCHTDVRPDPISIVWPVQYAHLAAKRGRAHMDETSNKAKKSLPTLKYNVKELMYFS</sequence>
<dbReference type="PROSITE" id="PS50821">
    <property type="entry name" value="PAZ"/>
    <property type="match status" value="1"/>
</dbReference>
<evidence type="ECO:0000313" key="8">
    <source>
        <dbReference type="EMBL" id="KAJ4847245.1"/>
    </source>
</evidence>
<gene>
    <name evidence="8" type="ORF">Tsubulata_004656</name>
</gene>
<dbReference type="Pfam" id="PF01636">
    <property type="entry name" value="APH"/>
    <property type="match status" value="1"/>
</dbReference>
<dbReference type="OrthoDB" id="434771at2759"/>
<dbReference type="Pfam" id="PF16486">
    <property type="entry name" value="ArgoN"/>
    <property type="match status" value="1"/>
</dbReference>
<dbReference type="InterPro" id="IPR003165">
    <property type="entry name" value="Piwi"/>
</dbReference>
<dbReference type="CDD" id="cd05154">
    <property type="entry name" value="ACAD10_11_N-like"/>
    <property type="match status" value="1"/>
</dbReference>
<reference evidence="8" key="1">
    <citation type="submission" date="2022-02" db="EMBL/GenBank/DDBJ databases">
        <authorList>
            <person name="Henning P.M."/>
            <person name="McCubbin A.G."/>
            <person name="Shore J.S."/>
        </authorList>
    </citation>
    <scope>NUCLEOTIDE SEQUENCE</scope>
    <source>
        <strain evidence="8">F60SS</strain>
        <tissue evidence="8">Leaves</tissue>
    </source>
</reference>
<evidence type="ECO:0000256" key="5">
    <source>
        <dbReference type="SAM" id="SignalP"/>
    </source>
</evidence>
<keyword evidence="9" id="KW-1185">Reference proteome</keyword>
<dbReference type="CDD" id="cd02846">
    <property type="entry name" value="PAZ_argonaute_like"/>
    <property type="match status" value="1"/>
</dbReference>